<keyword evidence="3" id="KW-1185">Reference proteome</keyword>
<accession>A0ABU6VJ79</accession>
<evidence type="ECO:0000313" key="3">
    <source>
        <dbReference type="Proteomes" id="UP001341840"/>
    </source>
</evidence>
<dbReference type="Proteomes" id="UP001341840">
    <property type="component" value="Unassembled WGS sequence"/>
</dbReference>
<dbReference type="EMBL" id="JASCZI010151321">
    <property type="protein sequence ID" value="MED6172008.1"/>
    <property type="molecule type" value="Genomic_DNA"/>
</dbReference>
<organism evidence="2 3">
    <name type="scientific">Stylosanthes scabra</name>
    <dbReference type="NCBI Taxonomy" id="79078"/>
    <lineage>
        <taxon>Eukaryota</taxon>
        <taxon>Viridiplantae</taxon>
        <taxon>Streptophyta</taxon>
        <taxon>Embryophyta</taxon>
        <taxon>Tracheophyta</taxon>
        <taxon>Spermatophyta</taxon>
        <taxon>Magnoliopsida</taxon>
        <taxon>eudicotyledons</taxon>
        <taxon>Gunneridae</taxon>
        <taxon>Pentapetalae</taxon>
        <taxon>rosids</taxon>
        <taxon>fabids</taxon>
        <taxon>Fabales</taxon>
        <taxon>Fabaceae</taxon>
        <taxon>Papilionoideae</taxon>
        <taxon>50 kb inversion clade</taxon>
        <taxon>dalbergioids sensu lato</taxon>
        <taxon>Dalbergieae</taxon>
        <taxon>Pterocarpus clade</taxon>
        <taxon>Stylosanthes</taxon>
    </lineage>
</organism>
<protein>
    <recommendedName>
        <fullName evidence="4">Transmembrane protein</fullName>
    </recommendedName>
</protein>
<comment type="caution">
    <text evidence="2">The sequence shown here is derived from an EMBL/GenBank/DDBJ whole genome shotgun (WGS) entry which is preliminary data.</text>
</comment>
<proteinExistence type="predicted"/>
<evidence type="ECO:0000313" key="2">
    <source>
        <dbReference type="EMBL" id="MED6172008.1"/>
    </source>
</evidence>
<evidence type="ECO:0008006" key="4">
    <source>
        <dbReference type="Google" id="ProtNLM"/>
    </source>
</evidence>
<gene>
    <name evidence="2" type="ORF">PIB30_046164</name>
</gene>
<sequence length="116" mass="12438">MASPTGKRADWQKLNAVSHTTSPPSAVSFVLRRFAVPRLASVSLVNLCSSLCLQGLFSASNSIFSRLPLLLPTASPPPVCYSVPPPASASFAVSCSAQVLHRFRHWAPPPLLQVRD</sequence>
<feature type="region of interest" description="Disordered" evidence="1">
    <location>
        <begin position="1"/>
        <end position="23"/>
    </location>
</feature>
<name>A0ABU6VJ79_9FABA</name>
<reference evidence="2 3" key="1">
    <citation type="journal article" date="2023" name="Plants (Basel)">
        <title>Bridging the Gap: Combining Genomics and Transcriptomics Approaches to Understand Stylosanthes scabra, an Orphan Legume from the Brazilian Caatinga.</title>
        <authorList>
            <person name="Ferreira-Neto J.R.C."/>
            <person name="da Silva M.D."/>
            <person name="Binneck E."/>
            <person name="de Melo N.F."/>
            <person name="da Silva R.H."/>
            <person name="de Melo A.L.T.M."/>
            <person name="Pandolfi V."/>
            <person name="Bustamante F.O."/>
            <person name="Brasileiro-Vidal A.C."/>
            <person name="Benko-Iseppon A.M."/>
        </authorList>
    </citation>
    <scope>NUCLEOTIDE SEQUENCE [LARGE SCALE GENOMIC DNA]</scope>
    <source>
        <tissue evidence="2">Leaves</tissue>
    </source>
</reference>
<evidence type="ECO:0000256" key="1">
    <source>
        <dbReference type="SAM" id="MobiDB-lite"/>
    </source>
</evidence>